<name>F0QR81_MYCSL</name>
<keyword evidence="2" id="KW-0808">Transferase</keyword>
<evidence type="ECO:0000256" key="2">
    <source>
        <dbReference type="ARBA" id="ARBA00022679"/>
    </source>
</evidence>
<keyword evidence="9" id="KW-1185">Reference proteome</keyword>
<dbReference type="EMBL" id="CP002525">
    <property type="protein sequence ID" value="ADX98001.1"/>
    <property type="molecule type" value="Genomic_DNA"/>
</dbReference>
<organism evidence="8 9">
    <name type="scientific">Mycoplasma suis (strain Illinois)</name>
    <dbReference type="NCBI Taxonomy" id="768700"/>
    <lineage>
        <taxon>Bacteria</taxon>
        <taxon>Bacillati</taxon>
        <taxon>Mycoplasmatota</taxon>
        <taxon>Mollicutes</taxon>
        <taxon>Mycoplasmataceae</taxon>
        <taxon>Mycoplasma</taxon>
    </lineage>
</organism>
<comment type="catalytic activity">
    <reaction evidence="1">
        <text>2 ATP = 3',3'-c-di-AMP + 2 diphosphate</text>
        <dbReference type="Rhea" id="RHEA:35655"/>
        <dbReference type="ChEBI" id="CHEBI:30616"/>
        <dbReference type="ChEBI" id="CHEBI:33019"/>
        <dbReference type="ChEBI" id="CHEBI:71500"/>
        <dbReference type="EC" id="2.7.7.85"/>
    </reaction>
</comment>
<feature type="domain" description="DAC" evidence="7">
    <location>
        <begin position="46"/>
        <end position="193"/>
    </location>
</feature>
<accession>F0QR81</accession>
<dbReference type="Gene3D" id="3.40.1700.10">
    <property type="entry name" value="DNA integrity scanning protein, DisA, N-terminal domain"/>
    <property type="match status" value="1"/>
</dbReference>
<dbReference type="GO" id="GO:0005524">
    <property type="term" value="F:ATP binding"/>
    <property type="evidence" value="ECO:0007669"/>
    <property type="project" value="UniProtKB-KW"/>
</dbReference>
<keyword evidence="6" id="KW-1133">Transmembrane helix</keyword>
<dbReference type="STRING" id="768700.MSU_0465"/>
<dbReference type="RefSeq" id="WP_013609100.1">
    <property type="nucleotide sequence ID" value="NC_015155.1"/>
</dbReference>
<evidence type="ECO:0000259" key="7">
    <source>
        <dbReference type="PROSITE" id="PS51794"/>
    </source>
</evidence>
<dbReference type="PANTHER" id="PTHR34185">
    <property type="entry name" value="DIADENYLATE CYCLASE"/>
    <property type="match status" value="1"/>
</dbReference>
<sequence>MKILLAFNSTTEYVNYAILACVVLILFLVFWYVSNEKVWFSKYTWKIFRRKNISQTEFDNFIGKFGDVLIKFSRKKIGALIVIEKYQNLQKYINLGYAIHSRFFPDFLYNVFLNKESSMHDGGVIMRGIDIKSVSSYFPITSAKNTPNEYGSRHRAAMGITGRTDAIVFLVSESSGKIMFSQGGEIHSLNRNNKQLLVKKIEELLSFYIK</sequence>
<dbReference type="GO" id="GO:0004016">
    <property type="term" value="F:adenylate cyclase activity"/>
    <property type="evidence" value="ECO:0007669"/>
    <property type="project" value="TreeGrafter"/>
</dbReference>
<evidence type="ECO:0000256" key="1">
    <source>
        <dbReference type="ARBA" id="ARBA00000877"/>
    </source>
</evidence>
<feature type="transmembrane region" description="Helical" evidence="6">
    <location>
        <begin position="13"/>
        <end position="33"/>
    </location>
</feature>
<dbReference type="NCBIfam" id="NF038327">
    <property type="entry name" value="c-di-AMP_CdaM"/>
    <property type="match status" value="1"/>
</dbReference>
<dbReference type="PROSITE" id="PS51794">
    <property type="entry name" value="DAC"/>
    <property type="match status" value="1"/>
</dbReference>
<keyword evidence="6" id="KW-0812">Transmembrane</keyword>
<evidence type="ECO:0000313" key="9">
    <source>
        <dbReference type="Proteomes" id="UP000007484"/>
    </source>
</evidence>
<dbReference type="GO" id="GO:0106408">
    <property type="term" value="F:diadenylate cyclase activity"/>
    <property type="evidence" value="ECO:0007669"/>
    <property type="project" value="UniProtKB-EC"/>
</dbReference>
<keyword evidence="3" id="KW-0548">Nucleotidyltransferase</keyword>
<dbReference type="PANTHER" id="PTHR34185:SF1">
    <property type="entry name" value="DIADENYLATE CYCLASE"/>
    <property type="match status" value="1"/>
</dbReference>
<reference evidence="8 9" key="1">
    <citation type="journal article" date="2011" name="J. Bacteriol.">
        <title>Complete genome sequences of two hemotropic Mycoplasmas, Mycoplasma haemofelis strain Ohio2 and Mycoplasma suis strain Illinois.</title>
        <authorList>
            <person name="Messick J.B."/>
            <person name="Santos A.P."/>
            <person name="Guimaraes A.M."/>
        </authorList>
    </citation>
    <scope>NUCLEOTIDE SEQUENCE [LARGE SCALE GENOMIC DNA]</scope>
    <source>
        <strain evidence="8 9">Illinois</strain>
    </source>
</reference>
<dbReference type="Proteomes" id="UP000007484">
    <property type="component" value="Chromosome"/>
</dbReference>
<dbReference type="InterPro" id="IPR003390">
    <property type="entry name" value="DNA_integrity_scan_DisA_N"/>
</dbReference>
<evidence type="ECO:0000256" key="3">
    <source>
        <dbReference type="ARBA" id="ARBA00022695"/>
    </source>
</evidence>
<dbReference type="InterPro" id="IPR036888">
    <property type="entry name" value="DNA_integrity_DisA_N_sf"/>
</dbReference>
<keyword evidence="5" id="KW-0067">ATP-binding</keyword>
<dbReference type="KEGG" id="mss:MSU_0465"/>
<dbReference type="Pfam" id="PF02457">
    <property type="entry name" value="DAC"/>
    <property type="match status" value="1"/>
</dbReference>
<evidence type="ECO:0000256" key="4">
    <source>
        <dbReference type="ARBA" id="ARBA00022741"/>
    </source>
</evidence>
<keyword evidence="6" id="KW-0472">Membrane</keyword>
<protein>
    <submittedName>
        <fullName evidence="8">DisA protein domain</fullName>
    </submittedName>
</protein>
<gene>
    <name evidence="8" type="ordered locus">MSU_0465</name>
</gene>
<dbReference type="HOGENOM" id="CLU_038561_2_0_14"/>
<dbReference type="InterPro" id="IPR050338">
    <property type="entry name" value="DisA"/>
</dbReference>
<dbReference type="SUPFAM" id="SSF143597">
    <property type="entry name" value="YojJ-like"/>
    <property type="match status" value="1"/>
</dbReference>
<keyword evidence="4" id="KW-0547">Nucleotide-binding</keyword>
<evidence type="ECO:0000313" key="8">
    <source>
        <dbReference type="EMBL" id="ADX98001.1"/>
    </source>
</evidence>
<proteinExistence type="predicted"/>
<evidence type="ECO:0000256" key="5">
    <source>
        <dbReference type="ARBA" id="ARBA00022840"/>
    </source>
</evidence>
<dbReference type="AlphaFoldDB" id="F0QR81"/>
<evidence type="ECO:0000256" key="6">
    <source>
        <dbReference type="SAM" id="Phobius"/>
    </source>
</evidence>